<evidence type="ECO:0000313" key="1">
    <source>
        <dbReference type="EMBL" id="KAG5531549.1"/>
    </source>
</evidence>
<proteinExistence type="predicted"/>
<reference evidence="1" key="1">
    <citation type="submission" date="2020-08" db="EMBL/GenBank/DDBJ databases">
        <title>Plant Genome Project.</title>
        <authorList>
            <person name="Zhang R.-G."/>
        </authorList>
    </citation>
    <scope>NUCLEOTIDE SEQUENCE</scope>
    <source>
        <strain evidence="1">WSP0</strain>
        <tissue evidence="1">Leaf</tissue>
    </source>
</reference>
<keyword evidence="2" id="KW-1185">Reference proteome</keyword>
<evidence type="ECO:0000313" key="2">
    <source>
        <dbReference type="Proteomes" id="UP000823749"/>
    </source>
</evidence>
<comment type="caution">
    <text evidence="1">The sequence shown here is derived from an EMBL/GenBank/DDBJ whole genome shotgun (WGS) entry which is preliminary data.</text>
</comment>
<gene>
    <name evidence="1" type="ORF">RHGRI_026227</name>
</gene>
<name>A0AAV6IVS8_9ERIC</name>
<dbReference type="EMBL" id="JACTNZ010000009">
    <property type="protein sequence ID" value="KAG5531549.1"/>
    <property type="molecule type" value="Genomic_DNA"/>
</dbReference>
<dbReference type="AlphaFoldDB" id="A0AAV6IVS8"/>
<organism evidence="1 2">
    <name type="scientific">Rhododendron griersonianum</name>
    <dbReference type="NCBI Taxonomy" id="479676"/>
    <lineage>
        <taxon>Eukaryota</taxon>
        <taxon>Viridiplantae</taxon>
        <taxon>Streptophyta</taxon>
        <taxon>Embryophyta</taxon>
        <taxon>Tracheophyta</taxon>
        <taxon>Spermatophyta</taxon>
        <taxon>Magnoliopsida</taxon>
        <taxon>eudicotyledons</taxon>
        <taxon>Gunneridae</taxon>
        <taxon>Pentapetalae</taxon>
        <taxon>asterids</taxon>
        <taxon>Ericales</taxon>
        <taxon>Ericaceae</taxon>
        <taxon>Ericoideae</taxon>
        <taxon>Rhodoreae</taxon>
        <taxon>Rhododendron</taxon>
    </lineage>
</organism>
<protein>
    <submittedName>
        <fullName evidence="1">Uncharacterized protein</fullName>
    </submittedName>
</protein>
<dbReference type="Proteomes" id="UP000823749">
    <property type="component" value="Chromosome 9"/>
</dbReference>
<sequence length="170" mass="18675">MEDVQQPRSNPSPHHYFLDSTTDAVGGGVQLRGARTADAWVVAATERCLSYSGQRTRPTMIVKRTIEMIISVQPSSSNVLCSDYDKACDFHLCCSSSAMKLFTSSAWGFVLRAEKGRSMRKEVCPTLCASLIKRVLNNFVLDGFSPHPNPADVLEALDVEGIEFRADSLS</sequence>
<accession>A0AAV6IVS8</accession>